<dbReference type="InterPro" id="IPR047650">
    <property type="entry name" value="Transpos_IS110"/>
</dbReference>
<gene>
    <name evidence="3" type="ORF">Pla108_38180</name>
</gene>
<sequence>MFYVGLDVHARQVTFTVLDGDGKLVERGRVRSVEEMRPRLKRLRGRVEVCYEASCGYGHSYDLLHPIVDRVVVAHPGHLRLIYRSRSKNDRNDADGLAKLLYLGEVPEVHVPSLDVRAWRELINARSQVIDKRTRAKCAVRSLLRSAGEVPPRSPNLWTKTGMRWLRAIDLPTASQNLRRDLLLEEIEGFHRQVLRLDQELNHKGQESAAVQRLRTIPGVGPRTAEAMVAFVDDPHRFPNAKAVGQYFVLVPRQDQSGDRNRLGHITREGPSVVRRLIAEAAWQARRRSPTVGASYDRAQRADPQRKKIALVATAHYLVRVMWAMLKRETEWRESVQLAA</sequence>
<dbReference type="Proteomes" id="UP000317421">
    <property type="component" value="Unassembled WGS sequence"/>
</dbReference>
<protein>
    <submittedName>
        <fullName evidence="3">Transposase IS116/IS110/IS902 family protein</fullName>
    </submittedName>
</protein>
<name>A0A5C6A3X1_9BACT</name>
<evidence type="ECO:0000259" key="2">
    <source>
        <dbReference type="Pfam" id="PF02371"/>
    </source>
</evidence>
<organism evidence="3 4">
    <name type="scientific">Botrimarina colliarenosi</name>
    <dbReference type="NCBI Taxonomy" id="2528001"/>
    <lineage>
        <taxon>Bacteria</taxon>
        <taxon>Pseudomonadati</taxon>
        <taxon>Planctomycetota</taxon>
        <taxon>Planctomycetia</taxon>
        <taxon>Pirellulales</taxon>
        <taxon>Lacipirellulaceae</taxon>
        <taxon>Botrimarina</taxon>
    </lineage>
</organism>
<dbReference type="InterPro" id="IPR003346">
    <property type="entry name" value="Transposase_20"/>
</dbReference>
<evidence type="ECO:0000313" key="4">
    <source>
        <dbReference type="Proteomes" id="UP000317421"/>
    </source>
</evidence>
<dbReference type="OrthoDB" id="273556at2"/>
<dbReference type="GO" id="GO:0006281">
    <property type="term" value="P:DNA repair"/>
    <property type="evidence" value="ECO:0007669"/>
    <property type="project" value="InterPro"/>
</dbReference>
<dbReference type="PANTHER" id="PTHR33055:SF15">
    <property type="entry name" value="TRANSPOSASE-RELATED"/>
    <property type="match status" value="1"/>
</dbReference>
<proteinExistence type="predicted"/>
<dbReference type="Pfam" id="PF02371">
    <property type="entry name" value="Transposase_20"/>
    <property type="match status" value="1"/>
</dbReference>
<dbReference type="InterPro" id="IPR002525">
    <property type="entry name" value="Transp_IS110-like_N"/>
</dbReference>
<dbReference type="NCBIfam" id="NF033542">
    <property type="entry name" value="transpos_IS110"/>
    <property type="match status" value="1"/>
</dbReference>
<dbReference type="InterPro" id="IPR011257">
    <property type="entry name" value="DNA_glycosylase"/>
</dbReference>
<feature type="domain" description="Transposase IS116/IS110/IS902 C-terminal" evidence="2">
    <location>
        <begin position="212"/>
        <end position="296"/>
    </location>
</feature>
<dbReference type="AlphaFoldDB" id="A0A5C6A3X1"/>
<keyword evidence="4" id="KW-1185">Reference proteome</keyword>
<accession>A0A5C6A3X1</accession>
<dbReference type="PANTHER" id="PTHR33055">
    <property type="entry name" value="TRANSPOSASE FOR INSERTION SEQUENCE ELEMENT IS1111A"/>
    <property type="match status" value="1"/>
</dbReference>
<dbReference type="RefSeq" id="WP_146446503.1">
    <property type="nucleotide sequence ID" value="NZ_SJPR01000007.1"/>
</dbReference>
<dbReference type="GO" id="GO:0004803">
    <property type="term" value="F:transposase activity"/>
    <property type="evidence" value="ECO:0007669"/>
    <property type="project" value="InterPro"/>
</dbReference>
<dbReference type="Pfam" id="PF01548">
    <property type="entry name" value="DEDD_Tnp_IS110"/>
    <property type="match status" value="1"/>
</dbReference>
<reference evidence="3 4" key="1">
    <citation type="submission" date="2019-02" db="EMBL/GenBank/DDBJ databases">
        <title>Deep-cultivation of Planctomycetes and their phenomic and genomic characterization uncovers novel biology.</title>
        <authorList>
            <person name="Wiegand S."/>
            <person name="Jogler M."/>
            <person name="Boedeker C."/>
            <person name="Pinto D."/>
            <person name="Vollmers J."/>
            <person name="Rivas-Marin E."/>
            <person name="Kohn T."/>
            <person name="Peeters S.H."/>
            <person name="Heuer A."/>
            <person name="Rast P."/>
            <person name="Oberbeckmann S."/>
            <person name="Bunk B."/>
            <person name="Jeske O."/>
            <person name="Meyerdierks A."/>
            <person name="Storesund J.E."/>
            <person name="Kallscheuer N."/>
            <person name="Luecker S."/>
            <person name="Lage O.M."/>
            <person name="Pohl T."/>
            <person name="Merkel B.J."/>
            <person name="Hornburger P."/>
            <person name="Mueller R.-W."/>
            <person name="Bruemmer F."/>
            <person name="Labrenz M."/>
            <person name="Spormann A.M."/>
            <person name="Op Den Camp H."/>
            <person name="Overmann J."/>
            <person name="Amann R."/>
            <person name="Jetten M.S.M."/>
            <person name="Mascher T."/>
            <person name="Medema M.H."/>
            <person name="Devos D.P."/>
            <person name="Kaster A.-K."/>
            <person name="Ovreas L."/>
            <person name="Rohde M."/>
            <person name="Galperin M.Y."/>
            <person name="Jogler C."/>
        </authorList>
    </citation>
    <scope>NUCLEOTIDE SEQUENCE [LARGE SCALE GENOMIC DNA]</scope>
    <source>
        <strain evidence="3 4">Pla108</strain>
    </source>
</reference>
<dbReference type="SUPFAM" id="SSF48150">
    <property type="entry name" value="DNA-glycosylase"/>
    <property type="match status" value="1"/>
</dbReference>
<dbReference type="EMBL" id="SJPR01000007">
    <property type="protein sequence ID" value="TWT94106.1"/>
    <property type="molecule type" value="Genomic_DNA"/>
</dbReference>
<comment type="caution">
    <text evidence="3">The sequence shown here is derived from an EMBL/GenBank/DDBJ whole genome shotgun (WGS) entry which is preliminary data.</text>
</comment>
<feature type="domain" description="Transposase IS110-like N-terminal" evidence="1">
    <location>
        <begin position="4"/>
        <end position="146"/>
    </location>
</feature>
<evidence type="ECO:0000259" key="1">
    <source>
        <dbReference type="Pfam" id="PF01548"/>
    </source>
</evidence>
<dbReference type="GO" id="GO:0003677">
    <property type="term" value="F:DNA binding"/>
    <property type="evidence" value="ECO:0007669"/>
    <property type="project" value="InterPro"/>
</dbReference>
<dbReference type="GO" id="GO:0006313">
    <property type="term" value="P:DNA transposition"/>
    <property type="evidence" value="ECO:0007669"/>
    <property type="project" value="InterPro"/>
</dbReference>
<evidence type="ECO:0000313" key="3">
    <source>
        <dbReference type="EMBL" id="TWT94106.1"/>
    </source>
</evidence>